<name>A0AAN9Z9R7_9ORTH</name>
<dbReference type="PIRSF" id="PIRSF000137">
    <property type="entry name" value="Alcohol_oxidase"/>
    <property type="match status" value="1"/>
</dbReference>
<reference evidence="4 5" key="1">
    <citation type="submission" date="2024-03" db="EMBL/GenBank/DDBJ databases">
        <title>The genome assembly and annotation of the cricket Gryllus longicercus Weissman &amp; Gray.</title>
        <authorList>
            <person name="Szrajer S."/>
            <person name="Gray D."/>
            <person name="Ylla G."/>
        </authorList>
    </citation>
    <scope>NUCLEOTIDE SEQUENCE [LARGE SCALE GENOMIC DNA]</scope>
    <source>
        <strain evidence="4">DAG 2021-001</strain>
        <tissue evidence="4">Whole body minus gut</tissue>
    </source>
</reference>
<comment type="cofactor">
    <cofactor evidence="2">
        <name>FAD</name>
        <dbReference type="ChEBI" id="CHEBI:57692"/>
    </cofactor>
</comment>
<evidence type="ECO:0000256" key="2">
    <source>
        <dbReference type="PIRSR" id="PIRSR000137-2"/>
    </source>
</evidence>
<dbReference type="InterPro" id="IPR036188">
    <property type="entry name" value="FAD/NAD-bd_sf"/>
</dbReference>
<evidence type="ECO:0000256" key="1">
    <source>
        <dbReference type="ARBA" id="ARBA00010790"/>
    </source>
</evidence>
<dbReference type="InterPro" id="IPR007867">
    <property type="entry name" value="GMC_OxRtase_C"/>
</dbReference>
<dbReference type="InterPro" id="IPR000172">
    <property type="entry name" value="GMC_OxRdtase_N"/>
</dbReference>
<comment type="caution">
    <text evidence="4">The sequence shown here is derived from an EMBL/GenBank/DDBJ whole genome shotgun (WGS) entry which is preliminary data.</text>
</comment>
<dbReference type="SUPFAM" id="SSF54373">
    <property type="entry name" value="FAD-linked reductases, C-terminal domain"/>
    <property type="match status" value="1"/>
</dbReference>
<dbReference type="AlphaFoldDB" id="A0AAN9Z9R7"/>
<dbReference type="GO" id="GO:0050660">
    <property type="term" value="F:flavin adenine dinucleotide binding"/>
    <property type="evidence" value="ECO:0007669"/>
    <property type="project" value="InterPro"/>
</dbReference>
<protein>
    <recommendedName>
        <fullName evidence="3">Glucose-methanol-choline oxidoreductase N-terminal domain-containing protein</fullName>
    </recommendedName>
</protein>
<dbReference type="EMBL" id="JAZDUA010000099">
    <property type="protein sequence ID" value="KAK7868167.1"/>
    <property type="molecule type" value="Genomic_DNA"/>
</dbReference>
<dbReference type="PANTHER" id="PTHR11552:SF227">
    <property type="entry name" value="GLUCOSE DEHYDROGENASE [FAD, QUINONE]-LIKE PROTEIN"/>
    <property type="match status" value="1"/>
</dbReference>
<dbReference type="Gene3D" id="3.50.50.60">
    <property type="entry name" value="FAD/NAD(P)-binding domain"/>
    <property type="match status" value="1"/>
</dbReference>
<dbReference type="Proteomes" id="UP001378592">
    <property type="component" value="Unassembled WGS sequence"/>
</dbReference>
<keyword evidence="5" id="KW-1185">Reference proteome</keyword>
<dbReference type="Gene3D" id="3.30.560.10">
    <property type="entry name" value="Glucose Oxidase, domain 3"/>
    <property type="match status" value="1"/>
</dbReference>
<evidence type="ECO:0000259" key="3">
    <source>
        <dbReference type="PROSITE" id="PS00624"/>
    </source>
</evidence>
<feature type="domain" description="Glucose-methanol-choline oxidoreductase N-terminal" evidence="3">
    <location>
        <begin position="335"/>
        <end position="349"/>
    </location>
</feature>
<evidence type="ECO:0000313" key="5">
    <source>
        <dbReference type="Proteomes" id="UP001378592"/>
    </source>
</evidence>
<keyword evidence="2" id="KW-0274">FAD</keyword>
<comment type="similarity">
    <text evidence="1">Belongs to the GMC oxidoreductase family.</text>
</comment>
<dbReference type="GO" id="GO:0016614">
    <property type="term" value="F:oxidoreductase activity, acting on CH-OH group of donors"/>
    <property type="evidence" value="ECO:0007669"/>
    <property type="project" value="InterPro"/>
</dbReference>
<dbReference type="Pfam" id="PF00732">
    <property type="entry name" value="GMC_oxred_N"/>
    <property type="match status" value="1"/>
</dbReference>
<accession>A0AAN9Z9R7</accession>
<dbReference type="Pfam" id="PF05199">
    <property type="entry name" value="GMC_oxred_C"/>
    <property type="match status" value="1"/>
</dbReference>
<gene>
    <name evidence="4" type="ORF">R5R35_003040</name>
</gene>
<proteinExistence type="inferred from homology"/>
<sequence>MADLCAGAAEGAGHWAADAAGAAGGCAAASGVSAALFGALLAALTQSYKRLGDAGAFPADATERLRDSYDFVVVGAGSAGSAVAARLSENPDWSVLLLEAGGDPPPDSDIVPLFFNLLGTHIDWAYTTERAPANNRGLKDQRWKWPRGKAMGGTSALNGNLLLRGRPCFYDAWAAQGNAGWRYEDVLPLFKRMEDFQDERLLQAHPHLARFHGRGGPVSVRPHGFHSPLGPAFLQAYQQMGWRRLADLNGDGVFGAGVAHGTIVNGSRCSAAKAYLRPARARANLHVVKRALAHRVVVGAGEAGARRAAAVRFRRAGEAGAREVAVRREVVVSAGAVNSPQLLMLSGVGPREQLDRLSIPLVADLPVGENLQDHLAYLGLLISFDDVLNVDLNEAFYLLLKNRTGPLTSNDLLSVTTYINTESAPGEEDEASDCPDGQLFHAALPKGDASAVTSAFNLGDAVARQVQDVVSRRDSVLVLATLQRPRSRGFVRLRSADPSAAPAITTNYLSDPRDLQALQAVVEVGARLAETEALKALGARLEKIVPPGCEDLAFGSRAFWRCAVPQLTGTLFHPAGTCKMAPAHDPGSVVDARLRVRGVHGLRVADASVMPTVVGTAPNAATIMIGEKAAQMIKEDWKEA</sequence>
<feature type="binding site" evidence="2">
    <location>
        <position position="154"/>
    </location>
    <ligand>
        <name>FAD</name>
        <dbReference type="ChEBI" id="CHEBI:57692"/>
    </ligand>
</feature>
<organism evidence="4 5">
    <name type="scientific">Gryllus longicercus</name>
    <dbReference type="NCBI Taxonomy" id="2509291"/>
    <lineage>
        <taxon>Eukaryota</taxon>
        <taxon>Metazoa</taxon>
        <taxon>Ecdysozoa</taxon>
        <taxon>Arthropoda</taxon>
        <taxon>Hexapoda</taxon>
        <taxon>Insecta</taxon>
        <taxon>Pterygota</taxon>
        <taxon>Neoptera</taxon>
        <taxon>Polyneoptera</taxon>
        <taxon>Orthoptera</taxon>
        <taxon>Ensifera</taxon>
        <taxon>Gryllidea</taxon>
        <taxon>Grylloidea</taxon>
        <taxon>Gryllidae</taxon>
        <taxon>Gryllinae</taxon>
        <taxon>Gryllus</taxon>
    </lineage>
</organism>
<evidence type="ECO:0000313" key="4">
    <source>
        <dbReference type="EMBL" id="KAK7868167.1"/>
    </source>
</evidence>
<dbReference type="SUPFAM" id="SSF51905">
    <property type="entry name" value="FAD/NAD(P)-binding domain"/>
    <property type="match status" value="1"/>
</dbReference>
<dbReference type="PROSITE" id="PS00624">
    <property type="entry name" value="GMC_OXRED_2"/>
    <property type="match status" value="1"/>
</dbReference>
<keyword evidence="2" id="KW-0285">Flavoprotein</keyword>
<dbReference type="InterPro" id="IPR012132">
    <property type="entry name" value="GMC_OxRdtase"/>
</dbReference>
<dbReference type="PANTHER" id="PTHR11552">
    <property type="entry name" value="GLUCOSE-METHANOL-CHOLINE GMC OXIDOREDUCTASE"/>
    <property type="match status" value="1"/>
</dbReference>